<keyword evidence="2" id="KW-0342">GTP-binding</keyword>
<dbReference type="Pfam" id="PF09585">
    <property type="entry name" value="Lin0512_fam"/>
    <property type="match status" value="1"/>
</dbReference>
<evidence type="ECO:0000313" key="4">
    <source>
        <dbReference type="Proteomes" id="UP000207598"/>
    </source>
</evidence>
<evidence type="ECO:0000256" key="1">
    <source>
        <dbReference type="ARBA" id="ARBA00022741"/>
    </source>
</evidence>
<dbReference type="OrthoDB" id="6165729at2"/>
<dbReference type="EMBL" id="FXYF01000013">
    <property type="protein sequence ID" value="SMX48364.1"/>
    <property type="molecule type" value="Genomic_DNA"/>
</dbReference>
<protein>
    <submittedName>
        <fullName evidence="3">Uncharacterized protein</fullName>
    </submittedName>
</protein>
<dbReference type="GO" id="GO:0005525">
    <property type="term" value="F:GTP binding"/>
    <property type="evidence" value="ECO:0007669"/>
    <property type="project" value="UniProtKB-KW"/>
</dbReference>
<gene>
    <name evidence="3" type="ORF">MAA8898_03913</name>
</gene>
<sequence length="100" mass="10123">MRRRLIVQMGMGVGDTAGQAAERALADAQARARLHVDVECQVVVTLGVPVPSELDASGLNRAFGAGDMDLRVVPGGMAVALPGGASLVVASAAIEVFPLG</sequence>
<accession>A0A238KZU7</accession>
<proteinExistence type="predicted"/>
<reference evidence="3 4" key="1">
    <citation type="submission" date="2017-05" db="EMBL/GenBank/DDBJ databases">
        <authorList>
            <person name="Song R."/>
            <person name="Chenine A.L."/>
            <person name="Ruprecht R.M."/>
        </authorList>
    </citation>
    <scope>NUCLEOTIDE SEQUENCE [LARGE SCALE GENOMIC DNA]</scope>
    <source>
        <strain evidence="3 4">CECT 8898</strain>
    </source>
</reference>
<organism evidence="3 4">
    <name type="scientific">Maliponia aquimaris</name>
    <dbReference type="NCBI Taxonomy" id="1673631"/>
    <lineage>
        <taxon>Bacteria</taxon>
        <taxon>Pseudomonadati</taxon>
        <taxon>Pseudomonadota</taxon>
        <taxon>Alphaproteobacteria</taxon>
        <taxon>Rhodobacterales</taxon>
        <taxon>Paracoccaceae</taxon>
        <taxon>Maliponia</taxon>
    </lineage>
</organism>
<dbReference type="Gene3D" id="3.30.1330.20">
    <property type="entry name" value="Tubulin/FtsZ, C-terminal domain"/>
    <property type="match status" value="1"/>
</dbReference>
<evidence type="ECO:0000313" key="3">
    <source>
        <dbReference type="EMBL" id="SMX48364.1"/>
    </source>
</evidence>
<dbReference type="RefSeq" id="WP_094022683.1">
    <property type="nucleotide sequence ID" value="NZ_FXYF01000013.1"/>
</dbReference>
<keyword evidence="1" id="KW-0547">Nucleotide-binding</keyword>
<dbReference type="InterPro" id="IPR011719">
    <property type="entry name" value="CHP02058"/>
</dbReference>
<evidence type="ECO:0000256" key="2">
    <source>
        <dbReference type="ARBA" id="ARBA00023134"/>
    </source>
</evidence>
<dbReference type="InterPro" id="IPR037103">
    <property type="entry name" value="Tubulin/FtsZ-like_C"/>
</dbReference>
<name>A0A238KZU7_9RHOB</name>
<dbReference type="Proteomes" id="UP000207598">
    <property type="component" value="Unassembled WGS sequence"/>
</dbReference>
<dbReference type="AlphaFoldDB" id="A0A238KZU7"/>
<keyword evidence="4" id="KW-1185">Reference proteome</keyword>